<feature type="domain" description="HTH myb-type" evidence="2">
    <location>
        <begin position="292"/>
        <end position="337"/>
    </location>
</feature>
<dbReference type="EnsemblProtists" id="EOD11187">
    <property type="protein sequence ID" value="EOD11187"/>
    <property type="gene ID" value="EMIHUDRAFT_465132"/>
</dbReference>
<dbReference type="Gene3D" id="1.10.10.60">
    <property type="entry name" value="Homeodomain-like"/>
    <property type="match status" value="2"/>
</dbReference>
<feature type="domain" description="Myb-like" evidence="1">
    <location>
        <begin position="284"/>
        <end position="333"/>
    </location>
</feature>
<evidence type="ECO:0000313" key="4">
    <source>
        <dbReference type="Proteomes" id="UP000013827"/>
    </source>
</evidence>
<evidence type="ECO:0008006" key="5">
    <source>
        <dbReference type="Google" id="ProtNLM"/>
    </source>
</evidence>
<evidence type="ECO:0000313" key="3">
    <source>
        <dbReference type="EnsemblProtists" id="EOD11187"/>
    </source>
</evidence>
<dbReference type="SMART" id="SM00717">
    <property type="entry name" value="SANT"/>
    <property type="match status" value="2"/>
</dbReference>
<proteinExistence type="predicted"/>
<dbReference type="PROSITE" id="PS50090">
    <property type="entry name" value="MYB_LIKE"/>
    <property type="match status" value="2"/>
</dbReference>
<reference evidence="3" key="2">
    <citation type="submission" date="2024-10" db="UniProtKB">
        <authorList>
            <consortium name="EnsemblProtists"/>
        </authorList>
    </citation>
    <scope>IDENTIFICATION</scope>
</reference>
<dbReference type="InterPro" id="IPR001005">
    <property type="entry name" value="SANT/Myb"/>
</dbReference>
<dbReference type="PANTHER" id="PTHR45614">
    <property type="entry name" value="MYB PROTEIN-RELATED"/>
    <property type="match status" value="1"/>
</dbReference>
<dbReference type="AlphaFoldDB" id="A0A0D3IIV2"/>
<accession>A0A0D3IIV2</accession>
<dbReference type="GO" id="GO:0000981">
    <property type="term" value="F:DNA-binding transcription factor activity, RNA polymerase II-specific"/>
    <property type="evidence" value="ECO:0007669"/>
    <property type="project" value="TreeGrafter"/>
</dbReference>
<reference evidence="4" key="1">
    <citation type="journal article" date="2013" name="Nature">
        <title>Pan genome of the phytoplankton Emiliania underpins its global distribution.</title>
        <authorList>
            <person name="Read B.A."/>
            <person name="Kegel J."/>
            <person name="Klute M.J."/>
            <person name="Kuo A."/>
            <person name="Lefebvre S.C."/>
            <person name="Maumus F."/>
            <person name="Mayer C."/>
            <person name="Miller J."/>
            <person name="Monier A."/>
            <person name="Salamov A."/>
            <person name="Young J."/>
            <person name="Aguilar M."/>
            <person name="Claverie J.M."/>
            <person name="Frickenhaus S."/>
            <person name="Gonzalez K."/>
            <person name="Herman E.K."/>
            <person name="Lin Y.C."/>
            <person name="Napier J."/>
            <person name="Ogata H."/>
            <person name="Sarno A.F."/>
            <person name="Shmutz J."/>
            <person name="Schroeder D."/>
            <person name="de Vargas C."/>
            <person name="Verret F."/>
            <person name="von Dassow P."/>
            <person name="Valentin K."/>
            <person name="Van de Peer Y."/>
            <person name="Wheeler G."/>
            <person name="Dacks J.B."/>
            <person name="Delwiche C.F."/>
            <person name="Dyhrman S.T."/>
            <person name="Glockner G."/>
            <person name="John U."/>
            <person name="Richards T."/>
            <person name="Worden A.Z."/>
            <person name="Zhang X."/>
            <person name="Grigoriev I.V."/>
            <person name="Allen A.E."/>
            <person name="Bidle K."/>
            <person name="Borodovsky M."/>
            <person name="Bowler C."/>
            <person name="Brownlee C."/>
            <person name="Cock J.M."/>
            <person name="Elias M."/>
            <person name="Gladyshev V.N."/>
            <person name="Groth M."/>
            <person name="Guda C."/>
            <person name="Hadaegh A."/>
            <person name="Iglesias-Rodriguez M.D."/>
            <person name="Jenkins J."/>
            <person name="Jones B.M."/>
            <person name="Lawson T."/>
            <person name="Leese F."/>
            <person name="Lindquist E."/>
            <person name="Lobanov A."/>
            <person name="Lomsadze A."/>
            <person name="Malik S.B."/>
            <person name="Marsh M.E."/>
            <person name="Mackinder L."/>
            <person name="Mock T."/>
            <person name="Mueller-Roeber B."/>
            <person name="Pagarete A."/>
            <person name="Parker M."/>
            <person name="Probert I."/>
            <person name="Quesneville H."/>
            <person name="Raines C."/>
            <person name="Rensing S.A."/>
            <person name="Riano-Pachon D.M."/>
            <person name="Richier S."/>
            <person name="Rokitta S."/>
            <person name="Shiraiwa Y."/>
            <person name="Soanes D.M."/>
            <person name="van der Giezen M."/>
            <person name="Wahlund T.M."/>
            <person name="Williams B."/>
            <person name="Wilson W."/>
            <person name="Wolfe G."/>
            <person name="Wurch L.L."/>
        </authorList>
    </citation>
    <scope>NUCLEOTIDE SEQUENCE</scope>
</reference>
<organism evidence="3 4">
    <name type="scientific">Emiliania huxleyi (strain CCMP1516)</name>
    <dbReference type="NCBI Taxonomy" id="280463"/>
    <lineage>
        <taxon>Eukaryota</taxon>
        <taxon>Haptista</taxon>
        <taxon>Haptophyta</taxon>
        <taxon>Prymnesiophyceae</taxon>
        <taxon>Isochrysidales</taxon>
        <taxon>Noelaerhabdaceae</taxon>
        <taxon>Emiliania</taxon>
    </lineage>
</organism>
<dbReference type="KEGG" id="ehx:EMIHUDRAFT_465132"/>
<dbReference type="HOGENOM" id="CLU_383789_0_0_1"/>
<dbReference type="PaxDb" id="2903-EOD11187"/>
<dbReference type="Proteomes" id="UP000013827">
    <property type="component" value="Unassembled WGS sequence"/>
</dbReference>
<sequence length="721" mass="77097">MRAAASAGIAREDSLQSVSSALLALLDEGPAPDPDAGEVLSFDGHIEGASCRLTPVRCGLHDDMLTVRPGCSGNPLALTRSYTLCDSKWITGFLPYFITTYETGEVEWDGKVFEMPLLHASGRQAWFRVTVSVDRGDPSGFRAVARSISPDVCFASSLQSSLSFGASLDGRESPLSVSLGEDAPMGWSLLTIESIVEATVGSSNAPGPAAKAGWSAEEDEIIMRAVSKIGTIWRKIALMLPPLNDRGDRRTNHAVRNRWLRLEKRKDKEPAVCDIPLLGAAPASADRGGDMWSPQEDKAIDEGVRDGLCWKAIAATLCGRSASSCRSRWLRERKRQLAAMGVAAKNAGEIFAESRRIGLHLPDRSDKKAGAAASGPPSKALIPTPVAIDTAVTLSKSTGSLSQIAEYMTRLLALGCSGKPLTDRYSLLFAVHVVIDVAEAQDCHGLNAFAMQSACQLGFPLSAVKPKEGPITCSSPLRVAVPNAVSDLFYSPCMVSVRTLSGSNLEARRLVDDVLGMHDGAGAQQGPTPNQHFAEYVTALGGDGIPDLWSKPGKLLELFFDNVPDRQRFARLFSEALSAPLTPIDSLCKVGQTQADSPFMLALKRDSKYVHALSALGVPLSPGDDDSEVVVPHTAFIRRCVTSAATFVVHVLSPFGPGGAGRFDFEIDSLVQRKRLRRPSIERAYDEPGTDRTALGSKAARVDSSGNTCTPPLRTDVTLMA</sequence>
<dbReference type="InterPro" id="IPR017930">
    <property type="entry name" value="Myb_dom"/>
</dbReference>
<dbReference type="CDD" id="cd00167">
    <property type="entry name" value="SANT"/>
    <property type="match status" value="2"/>
</dbReference>
<evidence type="ECO:0000259" key="2">
    <source>
        <dbReference type="PROSITE" id="PS51294"/>
    </source>
</evidence>
<dbReference type="PROSITE" id="PS51294">
    <property type="entry name" value="HTH_MYB"/>
    <property type="match status" value="2"/>
</dbReference>
<protein>
    <recommendedName>
        <fullName evidence="5">Myb-like domain-containing protein</fullName>
    </recommendedName>
</protein>
<name>A0A0D3IIV2_EMIH1</name>
<dbReference type="GO" id="GO:0000978">
    <property type="term" value="F:RNA polymerase II cis-regulatory region sequence-specific DNA binding"/>
    <property type="evidence" value="ECO:0007669"/>
    <property type="project" value="TreeGrafter"/>
</dbReference>
<feature type="domain" description="Myb-like" evidence="1">
    <location>
        <begin position="211"/>
        <end position="263"/>
    </location>
</feature>
<dbReference type="InterPro" id="IPR050560">
    <property type="entry name" value="MYB_TF"/>
</dbReference>
<dbReference type="Pfam" id="PF00249">
    <property type="entry name" value="Myb_DNA-binding"/>
    <property type="match status" value="2"/>
</dbReference>
<dbReference type="GeneID" id="17257312"/>
<dbReference type="SUPFAM" id="SSF46689">
    <property type="entry name" value="Homeodomain-like"/>
    <property type="match status" value="2"/>
</dbReference>
<evidence type="ECO:0000259" key="1">
    <source>
        <dbReference type="PROSITE" id="PS50090"/>
    </source>
</evidence>
<dbReference type="InterPro" id="IPR009057">
    <property type="entry name" value="Homeodomain-like_sf"/>
</dbReference>
<keyword evidence="4" id="KW-1185">Reference proteome</keyword>
<dbReference type="RefSeq" id="XP_005763616.1">
    <property type="nucleotide sequence ID" value="XM_005763559.1"/>
</dbReference>
<feature type="domain" description="HTH myb-type" evidence="2">
    <location>
        <begin position="214"/>
        <end position="267"/>
    </location>
</feature>
<dbReference type="GO" id="GO:0005634">
    <property type="term" value="C:nucleus"/>
    <property type="evidence" value="ECO:0007669"/>
    <property type="project" value="TreeGrafter"/>
</dbReference>